<keyword evidence="1" id="KW-1133">Transmembrane helix</keyword>
<dbReference type="AlphaFoldDB" id="A0A0B4XKY8"/>
<evidence type="ECO:0008006" key="4">
    <source>
        <dbReference type="Google" id="ProtNLM"/>
    </source>
</evidence>
<sequence length="190" mass="20795">MSTDTLHTLTEKPMNWRSGLLVLAALLQLAILAGVYLGAKYPVWTGEPVTLRVVPVDPRDLFRGNYARLNYQVSSLPASLLPDNETLREGQRVYVTLTPGDDGFWQASALSAERPAQGTVLRGRVLWVSGEQYALRFGIEAWFAPKEKALALEDTLREGGAAQVMLAANGKAALVAVGERPSEFVDKQQQ</sequence>
<gene>
    <name evidence="2" type="ORF">S7S_06825</name>
</gene>
<keyword evidence="3" id="KW-1185">Reference proteome</keyword>
<organism evidence="2 3">
    <name type="scientific">Isoalcanivorax pacificus W11-5</name>
    <dbReference type="NCBI Taxonomy" id="391936"/>
    <lineage>
        <taxon>Bacteria</taxon>
        <taxon>Pseudomonadati</taxon>
        <taxon>Pseudomonadota</taxon>
        <taxon>Gammaproteobacteria</taxon>
        <taxon>Oceanospirillales</taxon>
        <taxon>Alcanivoracaceae</taxon>
        <taxon>Isoalcanivorax</taxon>
    </lineage>
</organism>
<dbReference type="STRING" id="391936.S7S_06825"/>
<evidence type="ECO:0000313" key="3">
    <source>
        <dbReference type="Proteomes" id="UP000006764"/>
    </source>
</evidence>
<proteinExistence type="predicted"/>
<evidence type="ECO:0000313" key="2">
    <source>
        <dbReference type="EMBL" id="AJD47781.1"/>
    </source>
</evidence>
<dbReference type="InterPro" id="IPR025833">
    <property type="entry name" value="GDYXXLXY"/>
</dbReference>
<dbReference type="RefSeq" id="WP_008738832.1">
    <property type="nucleotide sequence ID" value="NZ_CP004387.1"/>
</dbReference>
<name>A0A0B4XKY8_9GAMM</name>
<dbReference type="Pfam" id="PF14345">
    <property type="entry name" value="GDYXXLXY"/>
    <property type="match status" value="1"/>
</dbReference>
<evidence type="ECO:0000256" key="1">
    <source>
        <dbReference type="SAM" id="Phobius"/>
    </source>
</evidence>
<dbReference type="KEGG" id="apac:S7S_06825"/>
<keyword evidence="1" id="KW-0472">Membrane</keyword>
<dbReference type="HOGENOM" id="CLU_112352_0_0_6"/>
<feature type="transmembrane region" description="Helical" evidence="1">
    <location>
        <begin position="20"/>
        <end position="39"/>
    </location>
</feature>
<keyword evidence="1" id="KW-0812">Transmembrane</keyword>
<accession>A0A0B4XKY8</accession>
<protein>
    <recommendedName>
        <fullName evidence="4">Membrane-anchored protein</fullName>
    </recommendedName>
</protein>
<reference evidence="2 3" key="1">
    <citation type="journal article" date="2012" name="J. Bacteriol.">
        <title>Genome sequence of an alkane-degrading bacterium, Alcanivorax pacificus type strain W11-5, isolated from deep sea sediment.</title>
        <authorList>
            <person name="Lai Q."/>
            <person name="Shao Z."/>
        </authorList>
    </citation>
    <scope>NUCLEOTIDE SEQUENCE [LARGE SCALE GENOMIC DNA]</scope>
    <source>
        <strain evidence="2 3">W11-5</strain>
    </source>
</reference>
<dbReference type="Proteomes" id="UP000006764">
    <property type="component" value="Chromosome"/>
</dbReference>
<dbReference type="EMBL" id="CP004387">
    <property type="protein sequence ID" value="AJD47781.1"/>
    <property type="molecule type" value="Genomic_DNA"/>
</dbReference>